<feature type="non-terminal residue" evidence="12">
    <location>
        <position position="1"/>
    </location>
</feature>
<evidence type="ECO:0000256" key="9">
    <source>
        <dbReference type="SAM" id="MobiDB-lite"/>
    </source>
</evidence>
<feature type="region of interest" description="Disordered" evidence="9">
    <location>
        <begin position="1504"/>
        <end position="1550"/>
    </location>
</feature>
<dbReference type="SMART" id="SM00112">
    <property type="entry name" value="CA"/>
    <property type="match status" value="10"/>
</dbReference>
<evidence type="ECO:0000256" key="10">
    <source>
        <dbReference type="SAM" id="Phobius"/>
    </source>
</evidence>
<evidence type="ECO:0000256" key="5">
    <source>
        <dbReference type="ARBA" id="ARBA00022837"/>
    </source>
</evidence>
<dbReference type="CDD" id="cd11304">
    <property type="entry name" value="Cadherin_repeat"/>
    <property type="match status" value="11"/>
</dbReference>
<name>A0ABD0XWK8_9HEMI</name>
<evidence type="ECO:0000256" key="4">
    <source>
        <dbReference type="ARBA" id="ARBA00022737"/>
    </source>
</evidence>
<feature type="domain" description="Cadherin" evidence="11">
    <location>
        <begin position="1"/>
        <end position="31"/>
    </location>
</feature>
<dbReference type="Proteomes" id="UP001558652">
    <property type="component" value="Unassembled WGS sequence"/>
</dbReference>
<evidence type="ECO:0000313" key="13">
    <source>
        <dbReference type="Proteomes" id="UP001558652"/>
    </source>
</evidence>
<feature type="domain" description="Cadherin" evidence="11">
    <location>
        <begin position="1186"/>
        <end position="1301"/>
    </location>
</feature>
<dbReference type="PRINTS" id="PR00205">
    <property type="entry name" value="CADHERIN"/>
</dbReference>
<evidence type="ECO:0000313" key="12">
    <source>
        <dbReference type="EMBL" id="KAL1115659.1"/>
    </source>
</evidence>
<feature type="region of interest" description="Disordered" evidence="9">
    <location>
        <begin position="1615"/>
        <end position="1640"/>
    </location>
</feature>
<feature type="domain" description="Cadherin" evidence="11">
    <location>
        <begin position="710"/>
        <end position="821"/>
    </location>
</feature>
<dbReference type="Gene3D" id="2.60.40.60">
    <property type="entry name" value="Cadherins"/>
    <property type="match status" value="11"/>
</dbReference>
<feature type="domain" description="Cadherin" evidence="11">
    <location>
        <begin position="61"/>
        <end position="146"/>
    </location>
</feature>
<dbReference type="PANTHER" id="PTHR24026">
    <property type="entry name" value="FAT ATYPICAL CADHERIN-RELATED"/>
    <property type="match status" value="1"/>
</dbReference>
<evidence type="ECO:0000256" key="6">
    <source>
        <dbReference type="ARBA" id="ARBA00022989"/>
    </source>
</evidence>
<dbReference type="GO" id="GO:0007163">
    <property type="term" value="P:establishment or maintenance of cell polarity"/>
    <property type="evidence" value="ECO:0007669"/>
    <property type="project" value="UniProtKB-ARBA"/>
</dbReference>
<keyword evidence="6 10" id="KW-1133">Transmembrane helix</keyword>
<dbReference type="InterPro" id="IPR015919">
    <property type="entry name" value="Cadherin-like_sf"/>
</dbReference>
<dbReference type="InterPro" id="IPR002126">
    <property type="entry name" value="Cadherin-like_dom"/>
</dbReference>
<protein>
    <recommendedName>
        <fullName evidence="11">Cadherin domain-containing protein</fullName>
    </recommendedName>
</protein>
<dbReference type="GO" id="GO:0008104">
    <property type="term" value="P:intracellular protein localization"/>
    <property type="evidence" value="ECO:0007669"/>
    <property type="project" value="UniProtKB-ARBA"/>
</dbReference>
<gene>
    <name evidence="12" type="ORF">AAG570_005949</name>
</gene>
<feature type="domain" description="Cadherin" evidence="11">
    <location>
        <begin position="822"/>
        <end position="927"/>
    </location>
</feature>
<evidence type="ECO:0000259" key="11">
    <source>
        <dbReference type="PROSITE" id="PS50268"/>
    </source>
</evidence>
<sequence>VYFQDRGIPPRNSSTTINVTVIDNDDQPPRFTSDVYRTQIVEFYPITGKKVHKPLHFNPPIEAYDQDRGINVTLRYELLSGNERRHFWLDPHTGLLYVEQEIDLETLPGSLFSLQIQASQTDNPLKTSVARIEIEVLDLNDNQPKFEVESYNISIVENLPNGFSVLQVIASDNDKGDNGEFIYHLVDPSQAFSIDSRSGWLTVRNQVKLDRETKPTLTMRVYAREKMPSAVSSSSDSFVIVEVTLLDANDNNPVFVPNNLYEFVVSSRASVGHLIGKVEAVDPDLGRNGMVLYELKRDNMTGGNLPFVVSPQTGQIRVAESPLAVGRRALFVEASDQPVNPSERRFSLAVVTIDIIESEKLEVKPDFIGAPYEFWVGDDVPIGTSIGQVRVTQPLNKPGTMFDLLHSYHEGVPFAVEESSGTITVVNDIGKFENSFYDFEAVVTNGRSITIITNVTIHVVDSQISNMKNPNLLEFRVRENLSGAMVGRIVAGVKSGTRSRPLRFSIANQGEATASLFAVSQDGTLYTQKELDREVRDTYFITVVAHSGRGDRYYQVHVIVEDENDNPPAFDRSWYEGRVSESCPSRHCLVSMQHPVRVADPDSGPNADFAVVLRGEGGRLFSITSDGAVVLHGGLDREAKDVYSLTIMATDRGNLSSQVRLTIYVDDVNDNPPRIAQVVVPSQRGVHVSSTGAPDLQVVSGNKTLQHQQSDRVVTIRVPEDLSPRVILFRVFAVDEDLGENGTVSYSISSETHIPSPGNSNVPSTHHFTVHPLTGEVAVAAPLPPESEFLLNMTAFDVGSLSDWTIVRVKVYDINNNLPIFEKPWYDFQALEGVYSGQVIGRVLAVDSDFGANANINYSLLGDNGSLPFGVTPLGEVTLNGKIDREILDLYSFHVLAEDGAPLEDRMKNSVEVLVHVLDSNDNAPVFYGYDRVTHVLPSSLRGEPPDGFERHVHVPVYTAKVVENNTPGIPVARVFANDSDLPDNGNGIVIYEIYRKNKSAQLFSVDKEGIVTATGSLDYETSTAFNVTILASDLGTPSLTSTALLIVSVVDVKEKPQLPPKPLVAHNYYELEVEENCRVPLELLKINITNGEEVRFSLVPTLVEGAFQVDPTNGTLYLMRSPDREVTPVLQAKVKVNPVKRGRSNGESKPRVVYPLYPDDLAPNEVKVVLRVKDVNDNSPKFTTNGRPLVAAIPATARYGYPIVRVHAVDQDEGINGEIRYEILTRNEGEMTKFAVDPNSGQVRAVVSFRNDVGKVYGFDVKATDRKGSDDGRSAIANVFVYILDEQKKLIMMMGSKPIDIERNIDNITMSLSNITGLDVRVRKLEPHYGKEATDVYLYALDPLMNVVVDMDTLKQVLTTHMAGVKKSLYPHHMLSIAVPDPSENLLKKRHAHGSYRERSTMSALEMATIALGCIVFLGAAISAFCVICLHKKRYIILPVNAQKKKLDTNFSVTHAKADLLFCSSEAMDAKPRSLFHPSAFVEDSTDSYGSNPSAECVGARFRRSGGHPRHAGGPVCPRHSRRNRRGVLGHRQVKTSLASVHSSGRDSGIVEPHHATCCPCAHTPTHSSNSSHGSYEDSLKSLHRQHSHSSGGGQSGSCLHSQPTLLRRKSYRGESVPIQTYPPVPPLSRIPSERHIVC</sequence>
<evidence type="ECO:0000256" key="1">
    <source>
        <dbReference type="ARBA" id="ARBA00004251"/>
    </source>
</evidence>
<feature type="compositionally biased region" description="Basic residues" evidence="9">
    <location>
        <begin position="1520"/>
        <end position="1535"/>
    </location>
</feature>
<reference evidence="12 13" key="1">
    <citation type="submission" date="2024-07" db="EMBL/GenBank/DDBJ databases">
        <title>Chromosome-level genome assembly of the water stick insect Ranatra chinensis (Heteroptera: Nepidae).</title>
        <authorList>
            <person name="Liu X."/>
        </authorList>
    </citation>
    <scope>NUCLEOTIDE SEQUENCE [LARGE SCALE GENOMIC DNA]</scope>
    <source>
        <strain evidence="12">Cailab_2021Rc</strain>
        <tissue evidence="12">Muscle</tissue>
    </source>
</reference>
<dbReference type="GO" id="GO:0007155">
    <property type="term" value="P:cell adhesion"/>
    <property type="evidence" value="ECO:0007669"/>
    <property type="project" value="UniProtKB-KW"/>
</dbReference>
<keyword evidence="3" id="KW-0732">Signal</keyword>
<keyword evidence="13" id="KW-1185">Reference proteome</keyword>
<keyword evidence="7 10" id="KW-0472">Membrane</keyword>
<dbReference type="InterPro" id="IPR020894">
    <property type="entry name" value="Cadherin_CS"/>
</dbReference>
<comment type="caution">
    <text evidence="12">The sequence shown here is derived from an EMBL/GenBank/DDBJ whole genome shotgun (WGS) entry which is preliminary data.</text>
</comment>
<feature type="domain" description="Cadherin" evidence="11">
    <location>
        <begin position="954"/>
        <end position="1063"/>
    </location>
</feature>
<feature type="transmembrane region" description="Helical" evidence="10">
    <location>
        <begin position="1408"/>
        <end position="1431"/>
    </location>
</feature>
<dbReference type="SUPFAM" id="SSF49313">
    <property type="entry name" value="Cadherin-like"/>
    <property type="match status" value="11"/>
</dbReference>
<dbReference type="GO" id="GO:0005886">
    <property type="term" value="C:plasma membrane"/>
    <property type="evidence" value="ECO:0007669"/>
    <property type="project" value="UniProtKB-SubCell"/>
</dbReference>
<dbReference type="PROSITE" id="PS50268">
    <property type="entry name" value="CADHERIN_2"/>
    <property type="match status" value="12"/>
</dbReference>
<keyword evidence="2 10" id="KW-0812">Transmembrane</keyword>
<evidence type="ECO:0000256" key="3">
    <source>
        <dbReference type="ARBA" id="ARBA00022729"/>
    </source>
</evidence>
<feature type="domain" description="Cadherin" evidence="11">
    <location>
        <begin position="147"/>
        <end position="255"/>
    </location>
</feature>
<dbReference type="PANTHER" id="PTHR24026:SF126">
    <property type="entry name" value="PROTOCADHERIN FAT 4"/>
    <property type="match status" value="1"/>
</dbReference>
<evidence type="ECO:0000256" key="8">
    <source>
        <dbReference type="PROSITE-ProRule" id="PRU00043"/>
    </source>
</evidence>
<proteinExistence type="predicted"/>
<dbReference type="EMBL" id="JBFDAA010000019">
    <property type="protein sequence ID" value="KAL1115659.1"/>
    <property type="molecule type" value="Genomic_DNA"/>
</dbReference>
<feature type="domain" description="Cadherin" evidence="11">
    <location>
        <begin position="1066"/>
        <end position="1183"/>
    </location>
</feature>
<organism evidence="12 13">
    <name type="scientific">Ranatra chinensis</name>
    <dbReference type="NCBI Taxonomy" id="642074"/>
    <lineage>
        <taxon>Eukaryota</taxon>
        <taxon>Metazoa</taxon>
        <taxon>Ecdysozoa</taxon>
        <taxon>Arthropoda</taxon>
        <taxon>Hexapoda</taxon>
        <taxon>Insecta</taxon>
        <taxon>Pterygota</taxon>
        <taxon>Neoptera</taxon>
        <taxon>Paraneoptera</taxon>
        <taxon>Hemiptera</taxon>
        <taxon>Heteroptera</taxon>
        <taxon>Panheteroptera</taxon>
        <taxon>Nepomorpha</taxon>
        <taxon>Nepidae</taxon>
        <taxon>Ranatrinae</taxon>
        <taxon>Ranatra</taxon>
    </lineage>
</organism>
<dbReference type="GO" id="GO:0005509">
    <property type="term" value="F:calcium ion binding"/>
    <property type="evidence" value="ECO:0007669"/>
    <property type="project" value="UniProtKB-UniRule"/>
</dbReference>
<feature type="domain" description="Cadherin" evidence="11">
    <location>
        <begin position="469"/>
        <end position="570"/>
    </location>
</feature>
<feature type="domain" description="Cadherin" evidence="11">
    <location>
        <begin position="571"/>
        <end position="675"/>
    </location>
</feature>
<dbReference type="Pfam" id="PF00028">
    <property type="entry name" value="Cadherin"/>
    <property type="match status" value="9"/>
</dbReference>
<evidence type="ECO:0000256" key="2">
    <source>
        <dbReference type="ARBA" id="ARBA00022692"/>
    </source>
</evidence>
<accession>A0ABD0XWK8</accession>
<dbReference type="GO" id="GO:0001736">
    <property type="term" value="P:establishment of planar polarity"/>
    <property type="evidence" value="ECO:0007669"/>
    <property type="project" value="UniProtKB-ARBA"/>
</dbReference>
<feature type="domain" description="Cadherin" evidence="11">
    <location>
        <begin position="257"/>
        <end position="367"/>
    </location>
</feature>
<evidence type="ECO:0000256" key="7">
    <source>
        <dbReference type="ARBA" id="ARBA00023136"/>
    </source>
</evidence>
<feature type="domain" description="Cadherin" evidence="11">
    <location>
        <begin position="368"/>
        <end position="472"/>
    </location>
</feature>
<keyword evidence="5 8" id="KW-0106">Calcium</keyword>
<dbReference type="FunFam" id="2.60.40.60:FF:000033">
    <property type="entry name" value="FAT atypical cadherin 1"/>
    <property type="match status" value="1"/>
</dbReference>
<keyword evidence="4" id="KW-0677">Repeat</keyword>
<comment type="subcellular location">
    <subcellularLocation>
        <location evidence="1">Cell membrane</location>
        <topology evidence="1">Single-pass type I membrane protein</topology>
    </subcellularLocation>
</comment>
<dbReference type="PROSITE" id="PS00232">
    <property type="entry name" value="CADHERIN_1"/>
    <property type="match status" value="5"/>
</dbReference>
<dbReference type="FunFam" id="2.60.40.60:FF:000266">
    <property type="entry name" value="Cadherin 23"/>
    <property type="match status" value="1"/>
</dbReference>
<feature type="region of interest" description="Disordered" evidence="9">
    <location>
        <begin position="1569"/>
        <end position="1602"/>
    </location>
</feature>